<evidence type="ECO:0000256" key="2">
    <source>
        <dbReference type="SAM" id="MobiDB-lite"/>
    </source>
</evidence>
<dbReference type="GO" id="GO:0000981">
    <property type="term" value="F:DNA-binding transcription factor activity, RNA polymerase II-specific"/>
    <property type="evidence" value="ECO:0007669"/>
    <property type="project" value="TreeGrafter"/>
</dbReference>
<feature type="domain" description="C2H2-type" evidence="3">
    <location>
        <begin position="596"/>
        <end position="625"/>
    </location>
</feature>
<dbReference type="PROSITE" id="PS00028">
    <property type="entry name" value="ZINC_FINGER_C2H2_1"/>
    <property type="match status" value="9"/>
</dbReference>
<dbReference type="SMART" id="SM00355">
    <property type="entry name" value="ZnF_C2H2"/>
    <property type="match status" value="12"/>
</dbReference>
<feature type="domain" description="C2H2-type" evidence="3">
    <location>
        <begin position="1526"/>
        <end position="1555"/>
    </location>
</feature>
<reference evidence="4" key="2">
    <citation type="submission" date="2018-07" db="EMBL/GenBank/DDBJ databases">
        <authorList>
            <person name="Mckenzie S.K."/>
            <person name="Kronauer D.J.C."/>
        </authorList>
    </citation>
    <scope>NUCLEOTIDE SEQUENCE</scope>
    <source>
        <strain evidence="4">Clonal line C1</strain>
    </source>
</reference>
<feature type="domain" description="C2H2-type" evidence="3">
    <location>
        <begin position="1064"/>
        <end position="1093"/>
    </location>
</feature>
<name>A0A3L8DUC1_OOCBI</name>
<dbReference type="Proteomes" id="UP000279307">
    <property type="component" value="Chromosome 4"/>
</dbReference>
<evidence type="ECO:0000313" key="4">
    <source>
        <dbReference type="EMBL" id="RLU24075.1"/>
    </source>
</evidence>
<dbReference type="PANTHER" id="PTHR12451:SF0">
    <property type="entry name" value="ZINC FINGER PROTEIN CASTOR HOMOLOG 1"/>
    <property type="match status" value="1"/>
</dbReference>
<feature type="compositionally biased region" description="Basic and acidic residues" evidence="2">
    <location>
        <begin position="93"/>
        <end position="108"/>
    </location>
</feature>
<feature type="region of interest" description="Disordered" evidence="2">
    <location>
        <begin position="1108"/>
        <end position="1164"/>
    </location>
</feature>
<dbReference type="GO" id="GO:0000977">
    <property type="term" value="F:RNA polymerase II transcription regulatory region sequence-specific DNA binding"/>
    <property type="evidence" value="ECO:0007669"/>
    <property type="project" value="TreeGrafter"/>
</dbReference>
<feature type="compositionally biased region" description="Acidic residues" evidence="2">
    <location>
        <begin position="70"/>
        <end position="88"/>
    </location>
</feature>
<dbReference type="PANTHER" id="PTHR12451">
    <property type="entry name" value="TRANSCRIPTION FACTOR CASTOR PROTEIN MING -RELATED"/>
    <property type="match status" value="1"/>
</dbReference>
<dbReference type="OrthoDB" id="10063916at2759"/>
<feature type="compositionally biased region" description="Basic and acidic residues" evidence="2">
    <location>
        <begin position="1143"/>
        <end position="1154"/>
    </location>
</feature>
<comment type="caution">
    <text evidence="4">The sequence shown here is derived from an EMBL/GenBank/DDBJ whole genome shotgun (WGS) entry which is preliminary data.</text>
</comment>
<dbReference type="EMBL" id="QOIP01000004">
    <property type="protein sequence ID" value="RLU24075.1"/>
    <property type="molecule type" value="Genomic_DNA"/>
</dbReference>
<evidence type="ECO:0000259" key="3">
    <source>
        <dbReference type="PROSITE" id="PS50157"/>
    </source>
</evidence>
<feature type="compositionally biased region" description="Polar residues" evidence="2">
    <location>
        <begin position="34"/>
        <end position="52"/>
    </location>
</feature>
<dbReference type="InterPro" id="IPR013087">
    <property type="entry name" value="Znf_C2H2_type"/>
</dbReference>
<feature type="compositionally biased region" description="Polar residues" evidence="2">
    <location>
        <begin position="296"/>
        <end position="311"/>
    </location>
</feature>
<feature type="compositionally biased region" description="Low complexity" evidence="2">
    <location>
        <begin position="312"/>
        <end position="333"/>
    </location>
</feature>
<organism evidence="4">
    <name type="scientific">Ooceraea biroi</name>
    <name type="common">Clonal raider ant</name>
    <name type="synonym">Cerapachys biroi</name>
    <dbReference type="NCBI Taxonomy" id="2015173"/>
    <lineage>
        <taxon>Eukaryota</taxon>
        <taxon>Metazoa</taxon>
        <taxon>Ecdysozoa</taxon>
        <taxon>Arthropoda</taxon>
        <taxon>Hexapoda</taxon>
        <taxon>Insecta</taxon>
        <taxon>Pterygota</taxon>
        <taxon>Neoptera</taxon>
        <taxon>Endopterygota</taxon>
        <taxon>Hymenoptera</taxon>
        <taxon>Apocrita</taxon>
        <taxon>Aculeata</taxon>
        <taxon>Formicoidea</taxon>
        <taxon>Formicidae</taxon>
        <taxon>Dorylinae</taxon>
        <taxon>Ooceraea</taxon>
    </lineage>
</organism>
<gene>
    <name evidence="4" type="ORF">DMN91_004284</name>
</gene>
<protein>
    <recommendedName>
        <fullName evidence="3">C2H2-type domain-containing protein</fullName>
    </recommendedName>
</protein>
<dbReference type="GO" id="GO:0005634">
    <property type="term" value="C:nucleus"/>
    <property type="evidence" value="ECO:0007669"/>
    <property type="project" value="TreeGrafter"/>
</dbReference>
<dbReference type="PROSITE" id="PS50157">
    <property type="entry name" value="ZINC_FINGER_C2H2_2"/>
    <property type="match status" value="5"/>
</dbReference>
<dbReference type="GO" id="GO:0045664">
    <property type="term" value="P:regulation of neuron differentiation"/>
    <property type="evidence" value="ECO:0007669"/>
    <property type="project" value="TreeGrafter"/>
</dbReference>
<keyword evidence="1" id="KW-0862">Zinc</keyword>
<dbReference type="GO" id="GO:0008270">
    <property type="term" value="F:zinc ion binding"/>
    <property type="evidence" value="ECO:0007669"/>
    <property type="project" value="UniProtKB-KW"/>
</dbReference>
<dbReference type="GO" id="GO:0045944">
    <property type="term" value="P:positive regulation of transcription by RNA polymerase II"/>
    <property type="evidence" value="ECO:0007669"/>
    <property type="project" value="TreeGrafter"/>
</dbReference>
<keyword evidence="1" id="KW-0863">Zinc-finger</keyword>
<sequence>MSAVTSPYGPAEMLSDSVYNYATTRRGAADQDSDSQYEAQAQLQITSSIQSKPRNKRKNFKPISSRMAEVSDESDRDDDEPEIVEESSSEILEYERKTMLLPAEERSKQRLNNNEASPMDLSVATRPPSSDADDDSGDSLRHKFILEQLRSQKLYSPGTEARSPNSDSSERSGSGVLDAESSRLDDQDIQFEDERGNDVDGEVEIEERKPFEGMREYAESTMQELLAIYGLAGGELAKSVSRQLPPTFLNPNTGQQAQGKLKVKVEKDASSMAPGSPPTPPHTPQSPQRAIPPLGNLSQSCQTSNANSPNLQQQQPPQQQQQSQQQHQSQDQQHSLHAMANSPLSQILVQNPALAQLLQQNPAILSQNPQLAQLLQQNLQVQMGSVLFQNVRREESDDSRVPPTIASLAAMKVEAADPKVSALLRQSMSPVADSLMGGSKSVSQPIIDYSRYVRRYTSGQECGSTYCKELGCREHFHCLDCSGRVFVKKEEMIRHFKWHKKRDESLQHGFMRYSPTDDCSEKHPGRACPHNRKQTHYHCIHENCDKVYISTSDVQMHANYHRKDSAIIQEGFQRFRATESCATDHCTFAGQRTTHFHCRRSGCRFTFKNKADMDKHKSYHIKDEQLSRDGFKKFMKSEACPFDQCRFSRVCNHIHCIRPHCSYVLHSSGQLFSHKRKHERHESELAYRKYKQVSAVGGIRPPGSWAPDELSAQSLSLSLNGESSNEGRGSPSFYSLDDSFQSGSDLAMDLTAPTTTITASGSSVGLDQQHQQQHQQTQQLTATELAYLIPATAECTCNVGREHHHCGLDRCGATLKDSREVREHLKEHETQERITDAFFEEGGCDDGCPYANKEKHYHCNWENCREVILSTDKPFRRLQHYKIHEYSRQLNLSCSSHALSPDVTLTHLTNIDAMFRRKRGRPPKNRVIEIWSGGDSASHTHDSPQAIFTSFKLPKPQTPNLTPNLLMDDREGSVSPSNSFGEPEGFATYNPEGCPDTACVLRSTRHHHCSQPRCHFSTDRPDQLLMHSKDFHDNVDIPPGFAFYDKMVDCRLSSCHSNRVNRHFHCTRPNCGYSFVRYSTMVLHEKQHSSHAEAAGICGQESNNQECQTQPQSLVQETKPRIQVKNPAELIEKPDESLTVSDQESRSMLEDKESGLASPDSGKTTVVRAAGTYYPVSGPPSEPALPGVVLSMRTSVHQESPVMPSMSSNSPHTLYGPEQSCSRPFCKLKRKNHYHCNACNQAFSELDRLVAHIAKHSTGAILSQQQHDMVSPSPNQLQHDYIAQLSQKHDFMSSNVQMAQNIQNFQNQMQRQMQQTLSQQSQSKDIKLEKPRCSTDIGVQNVPKVKREPLEIASREEGNNSAMDNHENGQLPQPPIQTTNMQQPAVPTNFELDLSHGFHFPSPAVMAAITNQQIALMNQALPPFLQHGGMYAGGPGLMFAPGLPPTNFLPPTRDENPLASLAANLNLNKRSLSPSDANSPEAKKQRLHHSMRMLKDEPVPEGYVRFRFNEDCRYPHCGYREHQTHFHCMRQDCGYSFCDKTRFVQHTARHERLDTLMGGDFQQYRANVPCGRAQCAYTTSLGSMQNKASHFHCLKCDFVCTDTNKVVAHRRQHAKLDSIAAAGFQKFTPSQPCGGVQCQHSGKQTHYHCLQCQYAVLGLAQMSAHKYRHLDT</sequence>
<feature type="domain" description="C2H2-type" evidence="3">
    <location>
        <begin position="537"/>
        <end position="566"/>
    </location>
</feature>
<evidence type="ECO:0000256" key="1">
    <source>
        <dbReference type="PROSITE-ProRule" id="PRU00042"/>
    </source>
</evidence>
<feature type="region of interest" description="Disordered" evidence="2">
    <location>
        <begin position="26"/>
        <end position="212"/>
    </location>
</feature>
<feature type="compositionally biased region" description="Basic and acidic residues" evidence="2">
    <location>
        <begin position="180"/>
        <end position="198"/>
    </location>
</feature>
<accession>A0A3L8DUC1</accession>
<feature type="domain" description="C2H2-type" evidence="3">
    <location>
        <begin position="1234"/>
        <end position="1257"/>
    </location>
</feature>
<keyword evidence="1" id="KW-0479">Metal-binding</keyword>
<proteinExistence type="predicted"/>
<reference evidence="4" key="1">
    <citation type="journal article" date="2018" name="Genome Res.">
        <title>The genomic architecture and molecular evolution of ant odorant receptors.</title>
        <authorList>
            <person name="McKenzie S.K."/>
            <person name="Kronauer D.J.C."/>
        </authorList>
    </citation>
    <scope>NUCLEOTIDE SEQUENCE [LARGE SCALE GENOMIC DNA]</scope>
    <source>
        <strain evidence="4">Clonal line C1</strain>
    </source>
</reference>
<feature type="compositionally biased region" description="Polar residues" evidence="2">
    <location>
        <begin position="247"/>
        <end position="258"/>
    </location>
</feature>
<feature type="region of interest" description="Disordered" evidence="2">
    <location>
        <begin position="247"/>
        <end position="336"/>
    </location>
</feature>
<dbReference type="InterPro" id="IPR040373">
    <property type="entry name" value="CASZ1"/>
</dbReference>
<feature type="compositionally biased region" description="Pro residues" evidence="2">
    <location>
        <begin position="275"/>
        <end position="284"/>
    </location>
</feature>